<dbReference type="InterPro" id="IPR003615">
    <property type="entry name" value="HNH_nuc"/>
</dbReference>
<dbReference type="RefSeq" id="WP_267538484.1">
    <property type="nucleotide sequence ID" value="NZ_JAPNKA010000001.1"/>
</dbReference>
<feature type="signal peptide" evidence="2">
    <location>
        <begin position="1"/>
        <end position="30"/>
    </location>
</feature>
<feature type="domain" description="HNH" evidence="3">
    <location>
        <begin position="125"/>
        <end position="160"/>
    </location>
</feature>
<gene>
    <name evidence="4" type="ORF">OV287_35570</name>
</gene>
<organism evidence="4 5">
    <name type="scientific">Archangium lansingense</name>
    <dbReference type="NCBI Taxonomy" id="2995310"/>
    <lineage>
        <taxon>Bacteria</taxon>
        <taxon>Pseudomonadati</taxon>
        <taxon>Myxococcota</taxon>
        <taxon>Myxococcia</taxon>
        <taxon>Myxococcales</taxon>
        <taxon>Cystobacterineae</taxon>
        <taxon>Archangiaceae</taxon>
        <taxon>Archangium</taxon>
    </lineage>
</organism>
<keyword evidence="2" id="KW-0732">Signal</keyword>
<dbReference type="CDD" id="cd00085">
    <property type="entry name" value="HNHc"/>
    <property type="match status" value="1"/>
</dbReference>
<reference evidence="4 5" key="1">
    <citation type="submission" date="2022-11" db="EMBL/GenBank/DDBJ databases">
        <title>Minimal conservation of predation-associated metabolite biosynthetic gene clusters underscores biosynthetic potential of Myxococcota including descriptions for ten novel species: Archangium lansinium sp. nov., Myxococcus landrumus sp. nov., Nannocystis bai.</title>
        <authorList>
            <person name="Ahearne A."/>
            <person name="Stevens C."/>
            <person name="Phillips K."/>
        </authorList>
    </citation>
    <scope>NUCLEOTIDE SEQUENCE [LARGE SCALE GENOMIC DNA]</scope>
    <source>
        <strain evidence="4 5">MIWBW</strain>
    </source>
</reference>
<dbReference type="GO" id="GO:0004519">
    <property type="term" value="F:endonuclease activity"/>
    <property type="evidence" value="ECO:0007669"/>
    <property type="project" value="UniProtKB-KW"/>
</dbReference>
<dbReference type="Gene3D" id="1.10.30.50">
    <property type="match status" value="1"/>
</dbReference>
<feature type="compositionally biased region" description="Polar residues" evidence="1">
    <location>
        <begin position="114"/>
        <end position="125"/>
    </location>
</feature>
<evidence type="ECO:0000256" key="2">
    <source>
        <dbReference type="SAM" id="SignalP"/>
    </source>
</evidence>
<keyword evidence="4" id="KW-0255">Endonuclease</keyword>
<accession>A0ABT4ADN8</accession>
<dbReference type="EMBL" id="JAPNKA010000001">
    <property type="protein sequence ID" value="MCY1079788.1"/>
    <property type="molecule type" value="Genomic_DNA"/>
</dbReference>
<feature type="region of interest" description="Disordered" evidence="1">
    <location>
        <begin position="65"/>
        <end position="93"/>
    </location>
</feature>
<proteinExistence type="predicted"/>
<dbReference type="InterPro" id="IPR002711">
    <property type="entry name" value="HNH"/>
</dbReference>
<protein>
    <submittedName>
        <fullName evidence="4">HNH endonuclease</fullName>
    </submittedName>
</protein>
<dbReference type="Pfam" id="PF01844">
    <property type="entry name" value="HNH"/>
    <property type="match status" value="1"/>
</dbReference>
<sequence>MSIHRGQAVTAPLSLTAAAVILTLSLCAQAQSTSIESVSSTPVEALSALTAGQELLEPWTGHLAGKVSKGSARGSRSGKAFTPAGKKEIDATNAAKNDGVNKCESCEVEVVPGQKSQRGVSPPNNQRERDHITPKSKGGDGTPSNGQVLCRECNLEKSDKKP</sequence>
<feature type="chain" id="PRO_5047451621" evidence="2">
    <location>
        <begin position="31"/>
        <end position="162"/>
    </location>
</feature>
<feature type="region of interest" description="Disordered" evidence="1">
    <location>
        <begin position="111"/>
        <end position="162"/>
    </location>
</feature>
<feature type="compositionally biased region" description="Low complexity" evidence="1">
    <location>
        <begin position="65"/>
        <end position="80"/>
    </location>
</feature>
<feature type="compositionally biased region" description="Basic and acidic residues" evidence="1">
    <location>
        <begin position="153"/>
        <end position="162"/>
    </location>
</feature>
<evidence type="ECO:0000313" key="5">
    <source>
        <dbReference type="Proteomes" id="UP001207654"/>
    </source>
</evidence>
<evidence type="ECO:0000256" key="1">
    <source>
        <dbReference type="SAM" id="MobiDB-lite"/>
    </source>
</evidence>
<keyword evidence="4" id="KW-0540">Nuclease</keyword>
<name>A0ABT4ADN8_9BACT</name>
<keyword evidence="4" id="KW-0378">Hydrolase</keyword>
<evidence type="ECO:0000313" key="4">
    <source>
        <dbReference type="EMBL" id="MCY1079788.1"/>
    </source>
</evidence>
<evidence type="ECO:0000259" key="3">
    <source>
        <dbReference type="Pfam" id="PF01844"/>
    </source>
</evidence>
<dbReference type="Proteomes" id="UP001207654">
    <property type="component" value="Unassembled WGS sequence"/>
</dbReference>
<keyword evidence="5" id="KW-1185">Reference proteome</keyword>
<comment type="caution">
    <text evidence="4">The sequence shown here is derived from an EMBL/GenBank/DDBJ whole genome shotgun (WGS) entry which is preliminary data.</text>
</comment>